<feature type="domain" description="Large ribosomal subunit protein uL30-like ferredoxin-like fold" evidence="5">
    <location>
        <begin position="85"/>
        <end position="132"/>
    </location>
</feature>
<sequence length="240" mass="27779">MRIPKVPENLLKRRKKYQGLKENYKRSNQNLQRRRNGEKFNFKRPESFVRDSRQRHRDKVRLARLARKPASLLPVPTSPRLAFALRIRSANSCCLAVKKALQFLRLTRLFSGVFLKLSSGSLTLLRRVEPYITWGYPNLKSVRELILKRGRTMVKGRSTPLSDNSLVEEKLGKCGIICLEDVIHEVFSLGPHFKVSSLFLHPFMLPVARHSRRNRTRQALETGHCGDRGSAINELIRKLN</sequence>
<dbReference type="Pfam" id="PF08079">
    <property type="entry name" value="Ribosomal_L30_N"/>
    <property type="match status" value="1"/>
</dbReference>
<keyword evidence="3" id="KW-0687">Ribonucleoprotein</keyword>
<dbReference type="Proteomes" id="UP000694388">
    <property type="component" value="Unplaced"/>
</dbReference>
<dbReference type="InterPro" id="IPR036919">
    <property type="entry name" value="Ribo_uL30_ferredoxin-like_sf"/>
</dbReference>
<dbReference type="GO" id="GO:0003723">
    <property type="term" value="F:RNA binding"/>
    <property type="evidence" value="ECO:0007669"/>
    <property type="project" value="TreeGrafter"/>
</dbReference>
<proteinExistence type="inferred from homology"/>
<name>A0A8C4QS61_EPTBU</name>
<dbReference type="SUPFAM" id="SSF55129">
    <property type="entry name" value="Ribosomal protein L30p/L7e"/>
    <property type="match status" value="1"/>
</dbReference>
<evidence type="ECO:0000256" key="4">
    <source>
        <dbReference type="SAM" id="MobiDB-lite"/>
    </source>
</evidence>
<evidence type="ECO:0000259" key="5">
    <source>
        <dbReference type="Pfam" id="PF00327"/>
    </source>
</evidence>
<keyword evidence="2" id="KW-0689">Ribosomal protein</keyword>
<dbReference type="Pfam" id="PF00327">
    <property type="entry name" value="Ribosomal_L30"/>
    <property type="match status" value="1"/>
</dbReference>
<feature type="region of interest" description="Disordered" evidence="4">
    <location>
        <begin position="17"/>
        <end position="37"/>
    </location>
</feature>
<dbReference type="GO" id="GO:0003735">
    <property type="term" value="F:structural constituent of ribosome"/>
    <property type="evidence" value="ECO:0007669"/>
    <property type="project" value="TreeGrafter"/>
</dbReference>
<evidence type="ECO:0000256" key="1">
    <source>
        <dbReference type="ARBA" id="ARBA00007594"/>
    </source>
</evidence>
<dbReference type="InterPro" id="IPR018038">
    <property type="entry name" value="Ribosomal_uL30_CS"/>
</dbReference>
<dbReference type="GO" id="GO:0022625">
    <property type="term" value="C:cytosolic large ribosomal subunit"/>
    <property type="evidence" value="ECO:0007669"/>
    <property type="project" value="TreeGrafter"/>
</dbReference>
<reference evidence="7" key="1">
    <citation type="submission" date="2025-05" db="UniProtKB">
        <authorList>
            <consortium name="Ensembl"/>
        </authorList>
    </citation>
    <scope>IDENTIFICATION</scope>
</reference>
<dbReference type="PANTHER" id="PTHR11524:SF13">
    <property type="entry name" value="RIBOSOMAL PROTEIN UL30-LIKE"/>
    <property type="match status" value="1"/>
</dbReference>
<dbReference type="FunFam" id="3.30.1390.20:FF:000004">
    <property type="entry name" value="60S ribosomal protein L7"/>
    <property type="match status" value="1"/>
</dbReference>
<dbReference type="InterPro" id="IPR035808">
    <property type="entry name" value="Ribosomal_uL30_euk_arc"/>
</dbReference>
<evidence type="ECO:0000256" key="2">
    <source>
        <dbReference type="ARBA" id="ARBA00022980"/>
    </source>
</evidence>
<dbReference type="AlphaFoldDB" id="A0A8C4QS61"/>
<dbReference type="Ensembl" id="ENSEBUT00000019161.1">
    <property type="protein sequence ID" value="ENSEBUP00000018585.1"/>
    <property type="gene ID" value="ENSEBUG00000011602.1"/>
</dbReference>
<evidence type="ECO:0000259" key="6">
    <source>
        <dbReference type="Pfam" id="PF08079"/>
    </source>
</evidence>
<dbReference type="InterPro" id="IPR039699">
    <property type="entry name" value="Ribosomal_uL30"/>
</dbReference>
<dbReference type="Gene3D" id="3.30.1390.20">
    <property type="entry name" value="Ribosomal protein L30, ferredoxin-like fold domain"/>
    <property type="match status" value="1"/>
</dbReference>
<dbReference type="PANTHER" id="PTHR11524">
    <property type="entry name" value="60S RIBOSOMAL PROTEIN L7"/>
    <property type="match status" value="1"/>
</dbReference>
<dbReference type="CDD" id="cd01657">
    <property type="entry name" value="Ribosomal_L7_archeal_euk"/>
    <property type="match status" value="1"/>
</dbReference>
<keyword evidence="8" id="KW-1185">Reference proteome</keyword>
<dbReference type="InterPro" id="IPR012988">
    <property type="entry name" value="Ribosomal_uL30_N_euk"/>
</dbReference>
<organism evidence="7 8">
    <name type="scientific">Eptatretus burgeri</name>
    <name type="common">Inshore hagfish</name>
    <dbReference type="NCBI Taxonomy" id="7764"/>
    <lineage>
        <taxon>Eukaryota</taxon>
        <taxon>Metazoa</taxon>
        <taxon>Chordata</taxon>
        <taxon>Craniata</taxon>
        <taxon>Vertebrata</taxon>
        <taxon>Cyclostomata</taxon>
        <taxon>Myxini</taxon>
        <taxon>Myxiniformes</taxon>
        <taxon>Myxinidae</taxon>
        <taxon>Eptatretinae</taxon>
        <taxon>Eptatretus</taxon>
    </lineage>
</organism>
<dbReference type="GeneTree" id="ENSGT00950000182878"/>
<accession>A0A8C4QS61</accession>
<dbReference type="PROSITE" id="PS00634">
    <property type="entry name" value="RIBOSOMAL_L30"/>
    <property type="match status" value="1"/>
</dbReference>
<dbReference type="OMA" id="IEEHMGK"/>
<evidence type="ECO:0000313" key="7">
    <source>
        <dbReference type="Ensembl" id="ENSEBUP00000018585.1"/>
    </source>
</evidence>
<protein>
    <submittedName>
        <fullName evidence="7">Ribosomal protein L7-like 1</fullName>
    </submittedName>
</protein>
<dbReference type="Ensembl" id="ENSEBUT00000019169.1">
    <property type="protein sequence ID" value="ENSEBUP00000018593.1"/>
    <property type="gene ID" value="ENSEBUG00000011602.1"/>
</dbReference>
<evidence type="ECO:0000313" key="8">
    <source>
        <dbReference type="Proteomes" id="UP000694388"/>
    </source>
</evidence>
<comment type="similarity">
    <text evidence="1">Belongs to the universal ribosomal protein uL30 family.</text>
</comment>
<evidence type="ECO:0000256" key="3">
    <source>
        <dbReference type="ARBA" id="ARBA00023274"/>
    </source>
</evidence>
<feature type="domain" description="Large ribosomal subunit protein uL30 N-terminal eukaryotes" evidence="6">
    <location>
        <begin position="6"/>
        <end position="70"/>
    </location>
</feature>
<dbReference type="InterPro" id="IPR016082">
    <property type="entry name" value="Ribosomal_uL30_ferredoxin-like"/>
</dbReference>
<dbReference type="GO" id="GO:0000463">
    <property type="term" value="P:maturation of LSU-rRNA from tricistronic rRNA transcript (SSU-rRNA, 5.8S rRNA, LSU-rRNA)"/>
    <property type="evidence" value="ECO:0007669"/>
    <property type="project" value="TreeGrafter"/>
</dbReference>